<dbReference type="WBParaSite" id="SMUV_0000068401-mRNA-1">
    <property type="protein sequence ID" value="SMUV_0000068401-mRNA-1"/>
    <property type="gene ID" value="SMUV_0000068401"/>
</dbReference>
<proteinExistence type="predicted"/>
<sequence>MTLKFRTKTLQNSNYITISVAKHISMLKLAEVIGTVLLHGWTHFIGYYAYTTREKICRATFLRARNAFAAEERALQENLKLNSEDFSHSPQHLTTVDKIE</sequence>
<reference evidence="2" key="1">
    <citation type="submission" date="2017-02" db="UniProtKB">
        <authorList>
            <consortium name="WormBaseParasite"/>
        </authorList>
    </citation>
    <scope>IDENTIFICATION</scope>
</reference>
<organism evidence="1 2">
    <name type="scientific">Syphacia muris</name>
    <dbReference type="NCBI Taxonomy" id="451379"/>
    <lineage>
        <taxon>Eukaryota</taxon>
        <taxon>Metazoa</taxon>
        <taxon>Ecdysozoa</taxon>
        <taxon>Nematoda</taxon>
        <taxon>Chromadorea</taxon>
        <taxon>Rhabditida</taxon>
        <taxon>Spirurina</taxon>
        <taxon>Oxyuridomorpha</taxon>
        <taxon>Oxyuroidea</taxon>
        <taxon>Oxyuridae</taxon>
        <taxon>Syphacia</taxon>
    </lineage>
</organism>
<dbReference type="AlphaFoldDB" id="A0A0N5A9B0"/>
<accession>A0A0N5A9B0</accession>
<dbReference type="STRING" id="451379.A0A0N5A9B0"/>
<name>A0A0N5A9B0_9BILA</name>
<evidence type="ECO:0000313" key="1">
    <source>
        <dbReference type="Proteomes" id="UP000046393"/>
    </source>
</evidence>
<protein>
    <submittedName>
        <fullName evidence="2">COX6C domain-containing protein</fullName>
    </submittedName>
</protein>
<dbReference type="Proteomes" id="UP000046393">
    <property type="component" value="Unplaced"/>
</dbReference>
<evidence type="ECO:0000313" key="2">
    <source>
        <dbReference type="WBParaSite" id="SMUV_0000068401-mRNA-1"/>
    </source>
</evidence>
<keyword evidence="1" id="KW-1185">Reference proteome</keyword>